<dbReference type="EMBL" id="CAJVCH010497073">
    <property type="protein sequence ID" value="CAG7821006.1"/>
    <property type="molecule type" value="Genomic_DNA"/>
</dbReference>
<accession>A0A8J2PAH1</accession>
<feature type="non-terminal residue" evidence="1">
    <location>
        <position position="1"/>
    </location>
</feature>
<evidence type="ECO:0000313" key="2">
    <source>
        <dbReference type="Proteomes" id="UP000708208"/>
    </source>
</evidence>
<comment type="caution">
    <text evidence="1">The sequence shown here is derived from an EMBL/GenBank/DDBJ whole genome shotgun (WGS) entry which is preliminary data.</text>
</comment>
<proteinExistence type="predicted"/>
<reference evidence="1" key="1">
    <citation type="submission" date="2021-06" db="EMBL/GenBank/DDBJ databases">
        <authorList>
            <person name="Hodson N. C."/>
            <person name="Mongue J. A."/>
            <person name="Jaron S. K."/>
        </authorList>
    </citation>
    <scope>NUCLEOTIDE SEQUENCE</scope>
</reference>
<name>A0A8J2PAH1_9HEXA</name>
<dbReference type="AlphaFoldDB" id="A0A8J2PAH1"/>
<dbReference type="Proteomes" id="UP000708208">
    <property type="component" value="Unassembled WGS sequence"/>
</dbReference>
<gene>
    <name evidence="1" type="ORF">AFUS01_LOCUS31369</name>
</gene>
<keyword evidence="2" id="KW-1185">Reference proteome</keyword>
<protein>
    <submittedName>
        <fullName evidence="1">Uncharacterized protein</fullName>
    </submittedName>
</protein>
<evidence type="ECO:0000313" key="1">
    <source>
        <dbReference type="EMBL" id="CAG7821006.1"/>
    </source>
</evidence>
<sequence>MIVQFIDAAAHGPFLACLVCHHMLFKRSEISEERRRMNMQTWEAPARDK</sequence>
<organism evidence="1 2">
    <name type="scientific">Allacma fusca</name>
    <dbReference type="NCBI Taxonomy" id="39272"/>
    <lineage>
        <taxon>Eukaryota</taxon>
        <taxon>Metazoa</taxon>
        <taxon>Ecdysozoa</taxon>
        <taxon>Arthropoda</taxon>
        <taxon>Hexapoda</taxon>
        <taxon>Collembola</taxon>
        <taxon>Symphypleona</taxon>
        <taxon>Sminthuridae</taxon>
        <taxon>Allacma</taxon>
    </lineage>
</organism>